<keyword evidence="5" id="KW-1185">Reference proteome</keyword>
<feature type="transmembrane region" description="Helical" evidence="2">
    <location>
        <begin position="187"/>
        <end position="211"/>
    </location>
</feature>
<keyword evidence="3" id="KW-0732">Signal</keyword>
<feature type="transmembrane region" description="Helical" evidence="2">
    <location>
        <begin position="458"/>
        <end position="481"/>
    </location>
</feature>
<reference evidence="4" key="1">
    <citation type="submission" date="2021-02" db="EMBL/GenBank/DDBJ databases">
        <authorList>
            <person name="Dougan E. K."/>
            <person name="Rhodes N."/>
            <person name="Thang M."/>
            <person name="Chan C."/>
        </authorList>
    </citation>
    <scope>NUCLEOTIDE SEQUENCE</scope>
</reference>
<feature type="chain" id="PRO_5032752312" evidence="3">
    <location>
        <begin position="18"/>
        <end position="812"/>
    </location>
</feature>
<gene>
    <name evidence="4" type="ORF">SNAT2548_LOCUS3592</name>
</gene>
<feature type="transmembrane region" description="Helical" evidence="2">
    <location>
        <begin position="488"/>
        <end position="510"/>
    </location>
</feature>
<accession>A0A812I9G2</accession>
<organism evidence="4 5">
    <name type="scientific">Symbiodinium natans</name>
    <dbReference type="NCBI Taxonomy" id="878477"/>
    <lineage>
        <taxon>Eukaryota</taxon>
        <taxon>Sar</taxon>
        <taxon>Alveolata</taxon>
        <taxon>Dinophyceae</taxon>
        <taxon>Suessiales</taxon>
        <taxon>Symbiodiniaceae</taxon>
        <taxon>Symbiodinium</taxon>
    </lineage>
</organism>
<feature type="compositionally biased region" description="Polar residues" evidence="1">
    <location>
        <begin position="798"/>
        <end position="812"/>
    </location>
</feature>
<keyword evidence="2" id="KW-1133">Transmembrane helix</keyword>
<evidence type="ECO:0000256" key="3">
    <source>
        <dbReference type="SAM" id="SignalP"/>
    </source>
</evidence>
<keyword evidence="2" id="KW-0812">Transmembrane</keyword>
<proteinExistence type="predicted"/>
<dbReference type="OrthoDB" id="415096at2759"/>
<feature type="region of interest" description="Disordered" evidence="1">
    <location>
        <begin position="790"/>
        <end position="812"/>
    </location>
</feature>
<protein>
    <submittedName>
        <fullName evidence="4">Uncharacterized protein</fullName>
    </submittedName>
</protein>
<comment type="caution">
    <text evidence="4">The sequence shown here is derived from an EMBL/GenBank/DDBJ whole genome shotgun (WGS) entry which is preliminary data.</text>
</comment>
<keyword evidence="2" id="KW-0472">Membrane</keyword>
<feature type="signal peptide" evidence="3">
    <location>
        <begin position="1"/>
        <end position="17"/>
    </location>
</feature>
<evidence type="ECO:0000313" key="5">
    <source>
        <dbReference type="Proteomes" id="UP000604046"/>
    </source>
</evidence>
<evidence type="ECO:0000313" key="4">
    <source>
        <dbReference type="EMBL" id="CAE7029868.1"/>
    </source>
</evidence>
<evidence type="ECO:0000256" key="2">
    <source>
        <dbReference type="SAM" id="Phobius"/>
    </source>
</evidence>
<dbReference type="EMBL" id="CAJNDS010000222">
    <property type="protein sequence ID" value="CAE7029868.1"/>
    <property type="molecule type" value="Genomic_DNA"/>
</dbReference>
<feature type="transmembrane region" description="Helical" evidence="2">
    <location>
        <begin position="429"/>
        <end position="452"/>
    </location>
</feature>
<sequence>MVCLALLGLQLPTLAFGTERCGGSLYIFWDRSCGQEEGTLPRWILSPERPDPTRLRNLIEDEEGCHVWAAWATEEEAIAGVHSWSGWDPCCTSRAGRNFSARIVGFENDSIQVSGLCDTDGGIRLANREFRSEGATASGRYWYSSECSDKDCYYEVQVPKDFEAHAPAAEEAEPRYQEEEVGGTDDLLVTAHLISGAALLALGMLQVLLACGRLQKRKRRLLLRPGDAEVLWPWRRGAGSDWHRSVPQSAWCVTLEDLCQFRRLVMHAVETGKIQPHDRDMFDPSDLSIGPNVHTVTDQFIKPVTARAGNMSWALLKNPAGVSCDVFVTHCWAEGIYEFIDRVEHSWPRGARAAYVCFLSNPQNLDIAGLIASPRESPFALALQAAPIMLVLPNHSLSIYTRLWCCYEAFLACSWRKTIRVAKRHHDGLWWCMLRLGGLYVAAAGAMCFLPIRVDMAIIGQLHTILSVAAGIFYVLAAAFVQKGIFGTLTLTFNALTGICLSMGLLGGYIEAVGLQREMLYSGQDLGRLLSWLCGLIITCCLEFDRIMASDASLRSKLLRKDFSGRLLDARCSSESDRESILEELSQSGKAKEVEEAVKFLLQMNLMTPELQRTTALTGALGDVSLFKSSWVAVGVMLWVALPIQTLTTPGTTPLQQVPAAAMLVQGCLWLAFFPRLSDERKTFASVTLNFWELLGECILVVFLIEGAAHVDWYLIPGALIVSPLCLSLSIAGPSRVARIPTLGVPVVRFFLGQKHRHPCPGRRSRLEASQSPPEDVQDATVTVDICSEVPTVPTPRKPNSTATLGSKCSAS</sequence>
<dbReference type="AlphaFoldDB" id="A0A812I9G2"/>
<evidence type="ECO:0000256" key="1">
    <source>
        <dbReference type="SAM" id="MobiDB-lite"/>
    </source>
</evidence>
<name>A0A812I9G2_9DINO</name>
<dbReference type="Proteomes" id="UP000604046">
    <property type="component" value="Unassembled WGS sequence"/>
</dbReference>